<dbReference type="GO" id="GO:0016020">
    <property type="term" value="C:membrane"/>
    <property type="evidence" value="ECO:0007669"/>
    <property type="project" value="UniProtKB-SubCell"/>
</dbReference>
<dbReference type="eggNOG" id="COG0558">
    <property type="taxonomic scope" value="Bacteria"/>
</dbReference>
<keyword evidence="9" id="KW-0594">Phospholipid biosynthesis</keyword>
<dbReference type="PANTHER" id="PTHR14269">
    <property type="entry name" value="CDP-DIACYLGLYCEROL--GLYCEROL-3-PHOSPHATE 3-PHOSPHATIDYLTRANSFERASE-RELATED"/>
    <property type="match status" value="1"/>
</dbReference>
<evidence type="ECO:0000256" key="7">
    <source>
        <dbReference type="ARBA" id="ARBA00023098"/>
    </source>
</evidence>
<evidence type="ECO:0000256" key="1">
    <source>
        <dbReference type="ARBA" id="ARBA00004141"/>
    </source>
</evidence>
<dbReference type="InterPro" id="IPR004570">
    <property type="entry name" value="Phosphatidylglycerol_P_synth"/>
</dbReference>
<dbReference type="STRING" id="243272.MARTH_orf335"/>
<dbReference type="Gene3D" id="1.20.120.1760">
    <property type="match status" value="1"/>
</dbReference>
<dbReference type="GO" id="GO:0046474">
    <property type="term" value="P:glycerophospholipid biosynthetic process"/>
    <property type="evidence" value="ECO:0007669"/>
    <property type="project" value="TreeGrafter"/>
</dbReference>
<name>B3PMG5_META1</name>
<feature type="transmembrane region" description="Helical" evidence="14">
    <location>
        <begin position="123"/>
        <end position="144"/>
    </location>
</feature>
<feature type="transmembrane region" description="Helical" evidence="14">
    <location>
        <begin position="21"/>
        <end position="49"/>
    </location>
</feature>
<evidence type="ECO:0000256" key="9">
    <source>
        <dbReference type="ARBA" id="ARBA00023209"/>
    </source>
</evidence>
<evidence type="ECO:0000256" key="12">
    <source>
        <dbReference type="RuleBase" id="RU003750"/>
    </source>
</evidence>
<evidence type="ECO:0000256" key="3">
    <source>
        <dbReference type="ARBA" id="ARBA00022516"/>
    </source>
</evidence>
<feature type="compositionally biased region" description="Basic and acidic residues" evidence="13">
    <location>
        <begin position="249"/>
        <end position="270"/>
    </location>
</feature>
<dbReference type="InterPro" id="IPR043130">
    <property type="entry name" value="CDP-OH_PTrfase_TM_dom"/>
</dbReference>
<dbReference type="RefSeq" id="WP_012498174.1">
    <property type="nucleotide sequence ID" value="NC_011025.1"/>
</dbReference>
<dbReference type="InterPro" id="IPR048254">
    <property type="entry name" value="CDP_ALCOHOL_P_TRANSF_CS"/>
</dbReference>
<reference evidence="15 16" key="1">
    <citation type="journal article" date="2008" name="Infect. Immun.">
        <title>Genome of Mycoplasma arthritidis.</title>
        <authorList>
            <person name="Dybvig K."/>
            <person name="Zuhua C."/>
            <person name="Lao P."/>
            <person name="Jordan D.S."/>
            <person name="French C.T."/>
            <person name="Tu A.H."/>
            <person name="Loraine A.E."/>
        </authorList>
    </citation>
    <scope>NUCLEOTIDE SEQUENCE [LARGE SCALE GENOMIC DNA]</scope>
    <source>
        <strain evidence="15 16">158L3-1</strain>
    </source>
</reference>
<evidence type="ECO:0000256" key="11">
    <source>
        <dbReference type="NCBIfam" id="TIGR00560"/>
    </source>
</evidence>
<sequence length="292" mass="33347">MKKQKKNKMPKDKKIRINKNKFGAANWLTVTRLLLMIPFLIIMTAMFALQTNGSKTEFWYEGILLKGSGHPIWQSVLYWLNVTIFIVAMITDFVDGHIARKTKTISAFGKVFDPIADKVATNMMLIFLAMLNFTYWPIVILFIVRDIMVDGTRMYASKKNIKIQANIWGKIKTILVSFAILAIAFSGPWLTHLKDKENNDKSYVLIYVNLTLIAGLIISWVSGIIYMTKYLKGIREDLVKELEKQFDNKANENSDNKTTENTSDDHHTAEDSVPLVEDQEEAKAQVDSTQNA</sequence>
<keyword evidence="6 14" id="KW-1133">Transmembrane helix</keyword>
<comment type="subcellular location">
    <subcellularLocation>
        <location evidence="1">Membrane</location>
        <topology evidence="1">Multi-pass membrane protein</topology>
    </subcellularLocation>
</comment>
<dbReference type="GO" id="GO:0008444">
    <property type="term" value="F:CDP-diacylglycerol-glycerol-3-phosphate 3-phosphatidyltransferase activity"/>
    <property type="evidence" value="ECO:0007669"/>
    <property type="project" value="UniProtKB-UniRule"/>
</dbReference>
<dbReference type="InterPro" id="IPR000462">
    <property type="entry name" value="CDP-OH_P_trans"/>
</dbReference>
<organism evidence="15 16">
    <name type="scientific">Metamycoplasma arthritidis (strain 158L3-1)</name>
    <name type="common">Mycoplasma arthritidis</name>
    <dbReference type="NCBI Taxonomy" id="243272"/>
    <lineage>
        <taxon>Bacteria</taxon>
        <taxon>Bacillati</taxon>
        <taxon>Mycoplasmatota</taxon>
        <taxon>Mycoplasmoidales</taxon>
        <taxon>Metamycoplasmataceae</taxon>
        <taxon>Metamycoplasma</taxon>
    </lineage>
</organism>
<dbReference type="AlphaFoldDB" id="B3PMG5"/>
<dbReference type="PANTHER" id="PTHR14269:SF62">
    <property type="entry name" value="CDP-DIACYLGLYCEROL--GLYCEROL-3-PHOSPHATE 3-PHOSPHATIDYLTRANSFERASE 1, CHLOROPLASTIC"/>
    <property type="match status" value="1"/>
</dbReference>
<keyword evidence="4 12" id="KW-0808">Transferase</keyword>
<dbReference type="PROSITE" id="PS00379">
    <property type="entry name" value="CDP_ALCOHOL_P_TRANSF"/>
    <property type="match status" value="1"/>
</dbReference>
<evidence type="ECO:0000313" key="15">
    <source>
        <dbReference type="EMBL" id="ACF07217.1"/>
    </source>
</evidence>
<dbReference type="InterPro" id="IPR050324">
    <property type="entry name" value="CDP-alcohol_PTase-I"/>
</dbReference>
<evidence type="ECO:0000313" key="16">
    <source>
        <dbReference type="Proteomes" id="UP000008812"/>
    </source>
</evidence>
<keyword evidence="10" id="KW-1208">Phospholipid metabolism</keyword>
<feature type="transmembrane region" description="Helical" evidence="14">
    <location>
        <begin position="205"/>
        <end position="226"/>
    </location>
</feature>
<comment type="similarity">
    <text evidence="2 12">Belongs to the CDP-alcohol phosphatidyltransferase class-I family.</text>
</comment>
<keyword evidence="8 14" id="KW-0472">Membrane</keyword>
<keyword evidence="7" id="KW-0443">Lipid metabolism</keyword>
<feature type="transmembrane region" description="Helical" evidence="14">
    <location>
        <begin position="165"/>
        <end position="185"/>
    </location>
</feature>
<proteinExistence type="inferred from homology"/>
<evidence type="ECO:0000256" key="4">
    <source>
        <dbReference type="ARBA" id="ARBA00022679"/>
    </source>
</evidence>
<evidence type="ECO:0000256" key="10">
    <source>
        <dbReference type="ARBA" id="ARBA00023264"/>
    </source>
</evidence>
<dbReference type="EMBL" id="CP001047">
    <property type="protein sequence ID" value="ACF07217.1"/>
    <property type="molecule type" value="Genomic_DNA"/>
</dbReference>
<evidence type="ECO:0000256" key="6">
    <source>
        <dbReference type="ARBA" id="ARBA00022989"/>
    </source>
</evidence>
<evidence type="ECO:0000256" key="13">
    <source>
        <dbReference type="SAM" id="MobiDB-lite"/>
    </source>
</evidence>
<dbReference type="NCBIfam" id="TIGR00560">
    <property type="entry name" value="pgsA"/>
    <property type="match status" value="1"/>
</dbReference>
<evidence type="ECO:0000256" key="8">
    <source>
        <dbReference type="ARBA" id="ARBA00023136"/>
    </source>
</evidence>
<feature type="region of interest" description="Disordered" evidence="13">
    <location>
        <begin position="249"/>
        <end position="292"/>
    </location>
</feature>
<accession>B3PMG5</accession>
<evidence type="ECO:0000256" key="14">
    <source>
        <dbReference type="SAM" id="Phobius"/>
    </source>
</evidence>
<dbReference type="Proteomes" id="UP000008812">
    <property type="component" value="Chromosome"/>
</dbReference>
<dbReference type="Pfam" id="PF01066">
    <property type="entry name" value="CDP-OH_P_transf"/>
    <property type="match status" value="1"/>
</dbReference>
<keyword evidence="16" id="KW-1185">Reference proteome</keyword>
<protein>
    <recommendedName>
        <fullName evidence="11">CDP-diacylglycerol--glycerol-3-phosphate 3-phosphatidyltransferase</fullName>
        <ecNumber evidence="11">2.7.8.5</ecNumber>
    </recommendedName>
</protein>
<dbReference type="EC" id="2.7.8.5" evidence="11"/>
<keyword evidence="3" id="KW-0444">Lipid biosynthesis</keyword>
<dbReference type="HOGENOM" id="CLU_051314_2_3_14"/>
<dbReference type="KEGG" id="mat:MARTH_orf335"/>
<evidence type="ECO:0000256" key="2">
    <source>
        <dbReference type="ARBA" id="ARBA00010441"/>
    </source>
</evidence>
<evidence type="ECO:0000256" key="5">
    <source>
        <dbReference type="ARBA" id="ARBA00022692"/>
    </source>
</evidence>
<keyword evidence="5 14" id="KW-0812">Transmembrane</keyword>
<gene>
    <name evidence="15" type="primary">pgsA</name>
    <name evidence="15" type="ordered locus">MARTH_orf335</name>
</gene>